<keyword evidence="1" id="KW-0472">Membrane</keyword>
<sequence>MKSLDYAAAFVRITLGWMLLWAFFDKLFGLGFATAPERAWITGGSPTMGFLSHADGPFASLFQAMAGVMAIDVLFMTGLACIGLALLLGIGLRIAGYAGATMMALMFLAASLPPDNNPLIDEHIVYAGLFLWLTVSGPGAFDPLAKRWASCRFVKRHPILR</sequence>
<comment type="caution">
    <text evidence="2">The sequence shown here is derived from an EMBL/GenBank/DDBJ whole genome shotgun (WGS) entry which is preliminary data.</text>
</comment>
<evidence type="ECO:0008006" key="4">
    <source>
        <dbReference type="Google" id="ProtNLM"/>
    </source>
</evidence>
<dbReference type="AlphaFoldDB" id="A0A1F7W9B9"/>
<proteinExistence type="predicted"/>
<dbReference type="Proteomes" id="UP000176501">
    <property type="component" value="Unassembled WGS sequence"/>
</dbReference>
<feature type="transmembrane region" description="Helical" evidence="1">
    <location>
        <begin position="124"/>
        <end position="145"/>
    </location>
</feature>
<protein>
    <recommendedName>
        <fullName evidence="4">DoxX family protein</fullName>
    </recommendedName>
</protein>
<reference evidence="2 3" key="1">
    <citation type="journal article" date="2016" name="Nat. Commun.">
        <title>Thousands of microbial genomes shed light on interconnected biogeochemical processes in an aquifer system.</title>
        <authorList>
            <person name="Anantharaman K."/>
            <person name="Brown C.T."/>
            <person name="Hug L.A."/>
            <person name="Sharon I."/>
            <person name="Castelle C.J."/>
            <person name="Probst A.J."/>
            <person name="Thomas B.C."/>
            <person name="Singh A."/>
            <person name="Wilkins M.J."/>
            <person name="Karaoz U."/>
            <person name="Brodie E.L."/>
            <person name="Williams K.H."/>
            <person name="Hubbard S.S."/>
            <person name="Banfield J.F."/>
        </authorList>
    </citation>
    <scope>NUCLEOTIDE SEQUENCE [LARGE SCALE GENOMIC DNA]</scope>
</reference>
<dbReference type="EMBL" id="MGFE01000005">
    <property type="protein sequence ID" value="OGL99402.1"/>
    <property type="molecule type" value="Genomic_DNA"/>
</dbReference>
<gene>
    <name evidence="2" type="ORF">A2304_01240</name>
</gene>
<feature type="transmembrane region" description="Helical" evidence="1">
    <location>
        <begin position="7"/>
        <end position="24"/>
    </location>
</feature>
<evidence type="ECO:0000313" key="2">
    <source>
        <dbReference type="EMBL" id="OGL99402.1"/>
    </source>
</evidence>
<feature type="transmembrane region" description="Helical" evidence="1">
    <location>
        <begin position="94"/>
        <end position="112"/>
    </location>
</feature>
<keyword evidence="1" id="KW-0812">Transmembrane</keyword>
<evidence type="ECO:0000256" key="1">
    <source>
        <dbReference type="SAM" id="Phobius"/>
    </source>
</evidence>
<name>A0A1F7W9B9_9BACT</name>
<keyword evidence="1" id="KW-1133">Transmembrane helix</keyword>
<organism evidence="2 3">
    <name type="scientific">Candidatus Uhrbacteria bacterium RIFOXYB2_FULL_57_15</name>
    <dbReference type="NCBI Taxonomy" id="1802422"/>
    <lineage>
        <taxon>Bacteria</taxon>
        <taxon>Candidatus Uhriibacteriota</taxon>
    </lineage>
</organism>
<feature type="transmembrane region" description="Helical" evidence="1">
    <location>
        <begin position="61"/>
        <end position="87"/>
    </location>
</feature>
<evidence type="ECO:0000313" key="3">
    <source>
        <dbReference type="Proteomes" id="UP000176501"/>
    </source>
</evidence>
<accession>A0A1F7W9B9</accession>